<comment type="caution">
    <text evidence="1">The sequence shown here is derived from an EMBL/GenBank/DDBJ whole genome shotgun (WGS) entry which is preliminary data.</text>
</comment>
<dbReference type="AlphaFoldDB" id="B4D9N6"/>
<evidence type="ECO:0000313" key="2">
    <source>
        <dbReference type="Proteomes" id="UP000005824"/>
    </source>
</evidence>
<accession>B4D9N6</accession>
<gene>
    <name evidence="1" type="ORF">CfE428DRAFT_5626</name>
</gene>
<dbReference type="STRING" id="497964.CfE428DRAFT_5626"/>
<proteinExistence type="predicted"/>
<dbReference type="Proteomes" id="UP000005824">
    <property type="component" value="Unassembled WGS sequence"/>
</dbReference>
<sequence>MNGNDDTLTMTDFREHVVTAFHSAQRPSMHFDNTRQVLSVDLFHTTNSKI</sequence>
<name>B4D9N6_9BACT</name>
<evidence type="ECO:0000313" key="1">
    <source>
        <dbReference type="EMBL" id="EDY16817.1"/>
    </source>
</evidence>
<dbReference type="EMBL" id="ABVL01000027">
    <property type="protein sequence ID" value="EDY16817.1"/>
    <property type="molecule type" value="Genomic_DNA"/>
</dbReference>
<organism evidence="1 2">
    <name type="scientific">Chthoniobacter flavus Ellin428</name>
    <dbReference type="NCBI Taxonomy" id="497964"/>
    <lineage>
        <taxon>Bacteria</taxon>
        <taxon>Pseudomonadati</taxon>
        <taxon>Verrucomicrobiota</taxon>
        <taxon>Spartobacteria</taxon>
        <taxon>Chthoniobacterales</taxon>
        <taxon>Chthoniobacteraceae</taxon>
        <taxon>Chthoniobacter</taxon>
    </lineage>
</organism>
<keyword evidence="2" id="KW-1185">Reference proteome</keyword>
<protein>
    <submittedName>
        <fullName evidence="1">Uncharacterized protein</fullName>
    </submittedName>
</protein>
<reference evidence="1 2" key="1">
    <citation type="journal article" date="2011" name="J. Bacteriol.">
        <title>Genome sequence of Chthoniobacter flavus Ellin428, an aerobic heterotrophic soil bacterium.</title>
        <authorList>
            <person name="Kant R."/>
            <person name="van Passel M.W."/>
            <person name="Palva A."/>
            <person name="Lucas S."/>
            <person name="Lapidus A."/>
            <person name="Glavina Del Rio T."/>
            <person name="Dalin E."/>
            <person name="Tice H."/>
            <person name="Bruce D."/>
            <person name="Goodwin L."/>
            <person name="Pitluck S."/>
            <person name="Larimer F.W."/>
            <person name="Land M.L."/>
            <person name="Hauser L."/>
            <person name="Sangwan P."/>
            <person name="de Vos W.M."/>
            <person name="Janssen P.H."/>
            <person name="Smidt H."/>
        </authorList>
    </citation>
    <scope>NUCLEOTIDE SEQUENCE [LARGE SCALE GENOMIC DNA]</scope>
    <source>
        <strain evidence="1 2">Ellin428</strain>
    </source>
</reference>
<dbReference type="InParanoid" id="B4D9N6"/>